<feature type="compositionally biased region" description="Pro residues" evidence="1">
    <location>
        <begin position="82"/>
        <end position="104"/>
    </location>
</feature>
<feature type="region of interest" description="Disordered" evidence="1">
    <location>
        <begin position="266"/>
        <end position="332"/>
    </location>
</feature>
<name>A0A1U7CY09_9BACT</name>
<dbReference type="RefSeq" id="WP_145952341.1">
    <property type="nucleotide sequence ID" value="NZ_CP019082.1"/>
</dbReference>
<evidence type="ECO:0000313" key="3">
    <source>
        <dbReference type="Proteomes" id="UP000186309"/>
    </source>
</evidence>
<proteinExistence type="predicted"/>
<feature type="compositionally biased region" description="Polar residues" evidence="1">
    <location>
        <begin position="33"/>
        <end position="45"/>
    </location>
</feature>
<feature type="compositionally biased region" description="Basic and acidic residues" evidence="1">
    <location>
        <begin position="53"/>
        <end position="63"/>
    </location>
</feature>
<dbReference type="PRINTS" id="PR01217">
    <property type="entry name" value="PRICHEXTENSN"/>
</dbReference>
<dbReference type="Proteomes" id="UP000186309">
    <property type="component" value="Chromosome"/>
</dbReference>
<feature type="compositionally biased region" description="Low complexity" evidence="1">
    <location>
        <begin position="273"/>
        <end position="284"/>
    </location>
</feature>
<protein>
    <submittedName>
        <fullName evidence="2">Uncharacterized protein</fullName>
    </submittedName>
</protein>
<dbReference type="EMBL" id="CP019082">
    <property type="protein sequence ID" value="APW63773.1"/>
    <property type="molecule type" value="Genomic_DNA"/>
</dbReference>
<evidence type="ECO:0000256" key="1">
    <source>
        <dbReference type="SAM" id="MobiDB-lite"/>
    </source>
</evidence>
<reference evidence="3" key="1">
    <citation type="submission" date="2016-12" db="EMBL/GenBank/DDBJ databases">
        <title>Comparative genomics of four Isosphaeraceae planctomycetes: a common pool of plasmids and glycoside hydrolase genes.</title>
        <authorList>
            <person name="Ivanova A."/>
        </authorList>
    </citation>
    <scope>NUCLEOTIDE SEQUENCE [LARGE SCALE GENOMIC DNA]</scope>
    <source>
        <strain evidence="3">PX4</strain>
    </source>
</reference>
<dbReference type="OrthoDB" id="10020509at2"/>
<gene>
    <name evidence="2" type="ORF">BSF38_05349</name>
</gene>
<dbReference type="KEGG" id="pbor:BSF38_05349"/>
<keyword evidence="3" id="KW-1185">Reference proteome</keyword>
<accession>A0A1U7CY09</accession>
<sequence>MDGRKRTILEQSLALGVTVAAQWAVIAPCHGQATPSSPGRTSGSATIPPPVVRPDRVDPEVRRSSLHGGYPSSQQSHSVPAKPLPSYAPPAAAPPPAAPPTAPAPPPTYAPAYAPPYAPAYAPGYSAPYAPAYGPQYGMMVPMMPQYQQAPPQAPQGNFFLPNSAPAAPPAAPMAPAYAASMAPAYAMPMAPAYAMPMAAPPQPAAIGTGVGLAGSSVSVPTSGSMTSVEVRGPGMLGAGLARFGERLVQLGRTRVRTVQETVLQTPQSQPLGGTATIATTGTTPIQPPFAPAAPPAPPAREEAPPEAPTPSPQGGHSHQEHSLIKHLLGHK</sequence>
<organism evidence="2 3">
    <name type="scientific">Paludisphaera borealis</name>
    <dbReference type="NCBI Taxonomy" id="1387353"/>
    <lineage>
        <taxon>Bacteria</taxon>
        <taxon>Pseudomonadati</taxon>
        <taxon>Planctomycetota</taxon>
        <taxon>Planctomycetia</taxon>
        <taxon>Isosphaerales</taxon>
        <taxon>Isosphaeraceae</taxon>
        <taxon>Paludisphaera</taxon>
    </lineage>
</organism>
<evidence type="ECO:0000313" key="2">
    <source>
        <dbReference type="EMBL" id="APW63773.1"/>
    </source>
</evidence>
<feature type="region of interest" description="Disordered" evidence="1">
    <location>
        <begin position="30"/>
        <end position="104"/>
    </location>
</feature>
<dbReference type="AlphaFoldDB" id="A0A1U7CY09"/>
<feature type="compositionally biased region" description="Pro residues" evidence="1">
    <location>
        <begin position="286"/>
        <end position="299"/>
    </location>
</feature>